<reference evidence="7" key="1">
    <citation type="submission" date="2022-03" db="EMBL/GenBank/DDBJ databases">
        <title>Draft genome sequence of Aduncisulcus paluster, a free-living microaerophilic Fornicata.</title>
        <authorList>
            <person name="Yuyama I."/>
            <person name="Kume K."/>
            <person name="Tamura T."/>
            <person name="Inagaki Y."/>
            <person name="Hashimoto T."/>
        </authorList>
    </citation>
    <scope>NUCLEOTIDE SEQUENCE</scope>
    <source>
        <strain evidence="7">NY0171</strain>
    </source>
</reference>
<proteinExistence type="predicted"/>
<gene>
    <name evidence="7" type="ORF">ADUPG1_000083</name>
</gene>
<dbReference type="EC" id="2.7.4.2" evidence="2"/>
<sequence length="457" mass="51365">MRLPGKLLLTGGYSLVYPPSYGVSLAVDDCVRIQSHHEWINNQPQIIRRDDHAKTISILINSSLFSESISVSYRLSSKQLVFKPFSSHSRFIYHSILVIIFYMWAIDAFSCSQWKYSHLNIIITIDSSGIITCSDKSISKSGLGSSGCVCVGVIKSLLTAIFPPSPPPPSLIYSLSYLASFNASGRKGSGFDVSTCVYGSHLYYSFRETYELLCLACDDISKYLTFCEDIDGETEQMITSKVKKGRDRLKGIKCQFPSQSGSIIPSSLFRQTLFKYLRICYYNSSHFRRIRVNRSINVFLVQVGEGCDTRKSLVSFHRSYSDCSNVRDSLKELTSQYRVFSPLLIQYLEKEWGSDIHGSQTSLSDGTFEKDRHLIFTLHDKIMSIQRHLGELAGISYVPSPIFSLCKHLSSRGILCFVHGAGGWESVAIVTSMSREQVSSAVHSFNSKYSIQNLHIC</sequence>
<dbReference type="PANTHER" id="PTHR31814">
    <property type="match status" value="1"/>
</dbReference>
<keyword evidence="3" id="KW-0808">Transferase</keyword>
<protein>
    <recommendedName>
        <fullName evidence="2">phosphomevalonate kinase</fullName>
        <ecNumber evidence="2">2.7.4.2</ecNumber>
    </recommendedName>
</protein>
<evidence type="ECO:0000256" key="3">
    <source>
        <dbReference type="ARBA" id="ARBA00022679"/>
    </source>
</evidence>
<evidence type="ECO:0000256" key="1">
    <source>
        <dbReference type="ARBA" id="ARBA00005017"/>
    </source>
</evidence>
<evidence type="ECO:0000256" key="4">
    <source>
        <dbReference type="ARBA" id="ARBA00022741"/>
    </source>
</evidence>
<dbReference type="PANTHER" id="PTHR31814:SF2">
    <property type="entry name" value="PHOSPHOMEVALONATE KINASE"/>
    <property type="match status" value="1"/>
</dbReference>
<dbReference type="Proteomes" id="UP001057375">
    <property type="component" value="Unassembled WGS sequence"/>
</dbReference>
<dbReference type="SUPFAM" id="SSF54211">
    <property type="entry name" value="Ribosomal protein S5 domain 2-like"/>
    <property type="match status" value="1"/>
</dbReference>
<dbReference type="EMBL" id="BQXS01000027">
    <property type="protein sequence ID" value="GKT27552.1"/>
    <property type="molecule type" value="Genomic_DNA"/>
</dbReference>
<keyword evidence="8" id="KW-1185">Reference proteome</keyword>
<evidence type="ECO:0000313" key="7">
    <source>
        <dbReference type="EMBL" id="GKT27552.1"/>
    </source>
</evidence>
<comment type="caution">
    <text evidence="7">The sequence shown here is derived from an EMBL/GenBank/DDBJ whole genome shotgun (WGS) entry which is preliminary data.</text>
</comment>
<evidence type="ECO:0000313" key="8">
    <source>
        <dbReference type="Proteomes" id="UP001057375"/>
    </source>
</evidence>
<comment type="pathway">
    <text evidence="1">Isoprenoid biosynthesis; isopentenyl diphosphate biosynthesis via mevalonate pathway; isopentenyl diphosphate from (R)-mevalonate: step 2/3.</text>
</comment>
<keyword evidence="4" id="KW-0547">Nucleotide-binding</keyword>
<evidence type="ECO:0000256" key="5">
    <source>
        <dbReference type="ARBA" id="ARBA00022777"/>
    </source>
</evidence>
<keyword evidence="6" id="KW-0067">ATP-binding</keyword>
<evidence type="ECO:0000256" key="6">
    <source>
        <dbReference type="ARBA" id="ARBA00022840"/>
    </source>
</evidence>
<accession>A0ABQ5K6I0</accession>
<keyword evidence="5 7" id="KW-0418">Kinase</keyword>
<organism evidence="7 8">
    <name type="scientific">Aduncisulcus paluster</name>
    <dbReference type="NCBI Taxonomy" id="2918883"/>
    <lineage>
        <taxon>Eukaryota</taxon>
        <taxon>Metamonada</taxon>
        <taxon>Carpediemonas-like organisms</taxon>
        <taxon>Aduncisulcus</taxon>
    </lineage>
</organism>
<dbReference type="InterPro" id="IPR020568">
    <property type="entry name" value="Ribosomal_Su5_D2-typ_SF"/>
</dbReference>
<name>A0ABQ5K6I0_9EUKA</name>
<dbReference type="Gene3D" id="3.30.230.10">
    <property type="match status" value="1"/>
</dbReference>
<evidence type="ECO:0000256" key="2">
    <source>
        <dbReference type="ARBA" id="ARBA00012958"/>
    </source>
</evidence>
<dbReference type="InterPro" id="IPR014721">
    <property type="entry name" value="Ribsml_uS5_D2-typ_fold_subgr"/>
</dbReference>
<dbReference type="InterPro" id="IPR035102">
    <property type="entry name" value="Phosphomevalonate_kinase"/>
</dbReference>
<dbReference type="GO" id="GO:0016301">
    <property type="term" value="F:kinase activity"/>
    <property type="evidence" value="ECO:0007669"/>
    <property type="project" value="UniProtKB-KW"/>
</dbReference>